<comment type="caution">
    <text evidence="1">The sequence shown here is derived from an EMBL/GenBank/DDBJ whole genome shotgun (WGS) entry which is preliminary data.</text>
</comment>
<reference evidence="1" key="1">
    <citation type="submission" date="2020-05" db="EMBL/GenBank/DDBJ databases">
        <title>Mycena genomes resolve the evolution of fungal bioluminescence.</title>
        <authorList>
            <person name="Tsai I.J."/>
        </authorList>
    </citation>
    <scope>NUCLEOTIDE SEQUENCE</scope>
    <source>
        <strain evidence="1">160909Yilan</strain>
    </source>
</reference>
<evidence type="ECO:0000313" key="1">
    <source>
        <dbReference type="EMBL" id="KAF7358841.1"/>
    </source>
</evidence>
<name>A0A8H7D4P9_9AGAR</name>
<keyword evidence="2" id="KW-1185">Reference proteome</keyword>
<protein>
    <submittedName>
        <fullName evidence="1">Uncharacterized protein</fullName>
    </submittedName>
</protein>
<gene>
    <name evidence="1" type="ORF">MSAN_01223900</name>
</gene>
<dbReference type="Proteomes" id="UP000623467">
    <property type="component" value="Unassembled WGS sequence"/>
</dbReference>
<dbReference type="EMBL" id="JACAZH010000009">
    <property type="protein sequence ID" value="KAF7358841.1"/>
    <property type="molecule type" value="Genomic_DNA"/>
</dbReference>
<accession>A0A8H7D4P9</accession>
<sequence>MHIIPSTSPPFLSAHAGSLPCIAFGAVARASPLHPIVHDVGTRPQRHSRLHAARSTLVALAGARQPTYVLAACRRTKRTLAAP</sequence>
<evidence type="ECO:0000313" key="2">
    <source>
        <dbReference type="Proteomes" id="UP000623467"/>
    </source>
</evidence>
<dbReference type="AlphaFoldDB" id="A0A8H7D4P9"/>
<proteinExistence type="predicted"/>
<organism evidence="1 2">
    <name type="scientific">Mycena sanguinolenta</name>
    <dbReference type="NCBI Taxonomy" id="230812"/>
    <lineage>
        <taxon>Eukaryota</taxon>
        <taxon>Fungi</taxon>
        <taxon>Dikarya</taxon>
        <taxon>Basidiomycota</taxon>
        <taxon>Agaricomycotina</taxon>
        <taxon>Agaricomycetes</taxon>
        <taxon>Agaricomycetidae</taxon>
        <taxon>Agaricales</taxon>
        <taxon>Marasmiineae</taxon>
        <taxon>Mycenaceae</taxon>
        <taxon>Mycena</taxon>
    </lineage>
</organism>